<evidence type="ECO:0000256" key="1">
    <source>
        <dbReference type="SAM" id="SignalP"/>
    </source>
</evidence>
<accession>A1ZJ21</accession>
<proteinExistence type="predicted"/>
<dbReference type="AlphaFoldDB" id="A1ZJ21"/>
<protein>
    <submittedName>
        <fullName evidence="2">Lipoprotein, putative</fullName>
    </submittedName>
</protein>
<feature type="chain" id="PRO_5002641943" evidence="1">
    <location>
        <begin position="19"/>
        <end position="271"/>
    </location>
</feature>
<comment type="caution">
    <text evidence="2">The sequence shown here is derived from an EMBL/GenBank/DDBJ whole genome shotgun (WGS) entry which is preliminary data.</text>
</comment>
<dbReference type="EMBL" id="AAWS01000010">
    <property type="protein sequence ID" value="EAY29557.1"/>
    <property type="molecule type" value="Genomic_DNA"/>
</dbReference>
<sequence length="271" mass="31007">MKYAHYFLICLWAMACQATPPQYFDKITYRYRDSSVEARFHRSYTVVLAASGKAKVSVDVYGDTIAHKKFNINQAEFNRLKALSKMLPSGGKKLSGAKGGSSQTIHLSKTHKQVYRLIWDNRTKETSETTALIQYVKQLTPDLEKLLATKHDVHSSELAGNAQDYEQTKALEIRTALKQVKNTKKEKELLKSLWMLTRKNTIGNYPLHVSLGIGIQDKNGQAVHINQRQQGHTAHITLRGLDRNNNRKQKWEVKIVHQPIDMNNLAELMYE</sequence>
<keyword evidence="3" id="KW-1185">Reference proteome</keyword>
<dbReference type="PROSITE" id="PS51257">
    <property type="entry name" value="PROKAR_LIPOPROTEIN"/>
    <property type="match status" value="1"/>
</dbReference>
<name>A1ZJ21_MICM2</name>
<keyword evidence="1" id="KW-0732">Signal</keyword>
<dbReference type="RefSeq" id="WP_002695972.1">
    <property type="nucleotide sequence ID" value="NZ_AAWS01000010.1"/>
</dbReference>
<evidence type="ECO:0000313" key="3">
    <source>
        <dbReference type="Proteomes" id="UP000004095"/>
    </source>
</evidence>
<organism evidence="2 3">
    <name type="scientific">Microscilla marina ATCC 23134</name>
    <dbReference type="NCBI Taxonomy" id="313606"/>
    <lineage>
        <taxon>Bacteria</taxon>
        <taxon>Pseudomonadati</taxon>
        <taxon>Bacteroidota</taxon>
        <taxon>Cytophagia</taxon>
        <taxon>Cytophagales</taxon>
        <taxon>Microscillaceae</taxon>
        <taxon>Microscilla</taxon>
    </lineage>
</organism>
<dbReference type="OrthoDB" id="5197143at2"/>
<dbReference type="Proteomes" id="UP000004095">
    <property type="component" value="Unassembled WGS sequence"/>
</dbReference>
<evidence type="ECO:0000313" key="2">
    <source>
        <dbReference type="EMBL" id="EAY29557.1"/>
    </source>
</evidence>
<keyword evidence="2" id="KW-0449">Lipoprotein</keyword>
<gene>
    <name evidence="2" type="ORF">M23134_00441</name>
</gene>
<reference evidence="2 3" key="1">
    <citation type="submission" date="2007-01" db="EMBL/GenBank/DDBJ databases">
        <authorList>
            <person name="Haygood M."/>
            <person name="Podell S."/>
            <person name="Anderson C."/>
            <person name="Hopkinson B."/>
            <person name="Roe K."/>
            <person name="Barbeau K."/>
            <person name="Gaasterland T."/>
            <person name="Ferriera S."/>
            <person name="Johnson J."/>
            <person name="Kravitz S."/>
            <person name="Beeson K."/>
            <person name="Sutton G."/>
            <person name="Rogers Y.-H."/>
            <person name="Friedman R."/>
            <person name="Frazier M."/>
            <person name="Venter J.C."/>
        </authorList>
    </citation>
    <scope>NUCLEOTIDE SEQUENCE [LARGE SCALE GENOMIC DNA]</scope>
    <source>
        <strain evidence="2 3">ATCC 23134</strain>
    </source>
</reference>
<feature type="signal peptide" evidence="1">
    <location>
        <begin position="1"/>
        <end position="18"/>
    </location>
</feature>